<dbReference type="EMBL" id="APOI01000013">
    <property type="protein sequence ID" value="ENU24284.1"/>
    <property type="molecule type" value="Genomic_DNA"/>
</dbReference>
<name>A0A1E7R616_9GAMM</name>
<feature type="region of interest" description="Disordered" evidence="1">
    <location>
        <begin position="1"/>
        <end position="23"/>
    </location>
</feature>
<evidence type="ECO:0000256" key="1">
    <source>
        <dbReference type="SAM" id="MobiDB-lite"/>
    </source>
</evidence>
<sequence>MTNQNLSNQQNQGSRVNIDPNDHWRSSYLTRPYYQEAQLDTPDLDYDRDFSKAYELGSRARSEHDRSTQFEDVEGSLKESWEELKAESRLKWEHAKQAIKDAWDRI</sequence>
<evidence type="ECO:0000313" key="2">
    <source>
        <dbReference type="EMBL" id="ENU24284.1"/>
    </source>
</evidence>
<keyword evidence="4" id="KW-1185">Reference proteome</keyword>
<evidence type="ECO:0008006" key="6">
    <source>
        <dbReference type="Google" id="ProtNLM"/>
    </source>
</evidence>
<dbReference type="Proteomes" id="UP000013034">
    <property type="component" value="Unassembled WGS sequence"/>
</dbReference>
<organism evidence="3 5">
    <name type="scientific">Acinetobacter proteolyticus</name>
    <dbReference type="NCBI Taxonomy" id="1776741"/>
    <lineage>
        <taxon>Bacteria</taxon>
        <taxon>Pseudomonadati</taxon>
        <taxon>Pseudomonadota</taxon>
        <taxon>Gammaproteobacteria</taxon>
        <taxon>Moraxellales</taxon>
        <taxon>Moraxellaceae</taxon>
        <taxon>Acinetobacter</taxon>
    </lineage>
</organism>
<accession>A0A1E7R616</accession>
<dbReference type="RefSeq" id="WP_004653266.1">
    <property type="nucleotide sequence ID" value="NZ_CP158965.1"/>
</dbReference>
<evidence type="ECO:0000313" key="4">
    <source>
        <dbReference type="Proteomes" id="UP000013034"/>
    </source>
</evidence>
<dbReference type="OrthoDB" id="5966759at2"/>
<comment type="caution">
    <text evidence="3">The sequence shown here is derived from an EMBL/GenBank/DDBJ whole genome shotgun (WGS) entry which is preliminary data.</text>
</comment>
<gene>
    <name evidence="3" type="ORF">CW311_06460</name>
    <name evidence="2" type="ORF">F993_01171</name>
</gene>
<evidence type="ECO:0000313" key="3">
    <source>
        <dbReference type="EMBL" id="PKF34804.1"/>
    </source>
</evidence>
<proteinExistence type="predicted"/>
<reference evidence="3 5" key="2">
    <citation type="submission" date="2017-12" db="EMBL/GenBank/DDBJ databases">
        <title>Draft Genome sequences of multiple microbial strains isolated from spacecraft associated surfaces.</title>
        <authorList>
            <person name="Seuylemezian A."/>
            <person name="Vaishampayan P."/>
            <person name="Venkateswaran K."/>
        </authorList>
    </citation>
    <scope>NUCLEOTIDE SEQUENCE [LARGE SCALE GENOMIC DNA]</scope>
    <source>
        <strain evidence="3 5">2P01AA</strain>
    </source>
</reference>
<protein>
    <recommendedName>
        <fullName evidence="6">Surface antigen</fullName>
    </recommendedName>
</protein>
<dbReference type="Proteomes" id="UP000233553">
    <property type="component" value="Unassembled WGS sequence"/>
</dbReference>
<dbReference type="AlphaFoldDB" id="A0A1E7R616"/>
<evidence type="ECO:0000313" key="5">
    <source>
        <dbReference type="Proteomes" id="UP000233553"/>
    </source>
</evidence>
<reference evidence="2 4" key="1">
    <citation type="submission" date="2013-02" db="EMBL/GenBank/DDBJ databases">
        <title>The Genome Sequence of Acinetobacter sp. NIPH 809.</title>
        <authorList>
            <consortium name="The Broad Institute Genome Sequencing Platform"/>
            <consortium name="The Broad Institute Genome Sequencing Center for Infectious Disease"/>
            <person name="Cerqueira G."/>
            <person name="Feldgarden M."/>
            <person name="Courvalin P."/>
            <person name="Perichon B."/>
            <person name="Grillot-Courvalin C."/>
            <person name="Clermont D."/>
            <person name="Rocha E."/>
            <person name="Yoon E.-J."/>
            <person name="Nemec A."/>
            <person name="Walker B."/>
            <person name="Young S.K."/>
            <person name="Zeng Q."/>
            <person name="Gargeya S."/>
            <person name="Fitzgerald M."/>
            <person name="Haas B."/>
            <person name="Abouelleil A."/>
            <person name="Alvarado L."/>
            <person name="Arachchi H.M."/>
            <person name="Berlin A.M."/>
            <person name="Chapman S.B."/>
            <person name="Dewar J."/>
            <person name="Goldberg J."/>
            <person name="Griggs A."/>
            <person name="Gujja S."/>
            <person name="Hansen M."/>
            <person name="Howarth C."/>
            <person name="Imamovic A."/>
            <person name="Larimer J."/>
            <person name="McCowan C."/>
            <person name="Murphy C."/>
            <person name="Neiman D."/>
            <person name="Pearson M."/>
            <person name="Priest M."/>
            <person name="Roberts A."/>
            <person name="Saif S."/>
            <person name="Shea T."/>
            <person name="Sisk P."/>
            <person name="Sykes S."/>
            <person name="Wortman J."/>
            <person name="Nusbaum C."/>
            <person name="Birren B."/>
        </authorList>
    </citation>
    <scope>NUCLEOTIDE SEQUENCE [LARGE SCALE GENOMIC DNA]</scope>
    <source>
        <strain evidence="2 4">NIPH 809</strain>
    </source>
</reference>
<dbReference type="EMBL" id="PISJ01000010">
    <property type="protein sequence ID" value="PKF34804.1"/>
    <property type="molecule type" value="Genomic_DNA"/>
</dbReference>
<feature type="compositionally biased region" description="Low complexity" evidence="1">
    <location>
        <begin position="1"/>
        <end position="12"/>
    </location>
</feature>